<keyword evidence="4" id="KW-0408">Iron</keyword>
<dbReference type="InterPro" id="IPR036188">
    <property type="entry name" value="FAD/NAD-bd_sf"/>
</dbReference>
<evidence type="ECO:0000313" key="6">
    <source>
        <dbReference type="EMBL" id="ANW99711.1"/>
    </source>
</evidence>
<dbReference type="PANTHER" id="PTHR43498">
    <property type="entry name" value="FERREDOXIN:COB-COM HETERODISULFIDE REDUCTASE SUBUNIT A"/>
    <property type="match status" value="1"/>
</dbReference>
<dbReference type="SUPFAM" id="SSF51905">
    <property type="entry name" value="FAD/NAD(P)-binding domain"/>
    <property type="match status" value="1"/>
</dbReference>
<dbReference type="GO" id="GO:0016491">
    <property type="term" value="F:oxidoreductase activity"/>
    <property type="evidence" value="ECO:0007669"/>
    <property type="project" value="UniProtKB-KW"/>
</dbReference>
<evidence type="ECO:0000256" key="1">
    <source>
        <dbReference type="ARBA" id="ARBA00022485"/>
    </source>
</evidence>
<keyword evidence="5" id="KW-0411">Iron-sulfur</keyword>
<evidence type="ECO:0000256" key="5">
    <source>
        <dbReference type="ARBA" id="ARBA00023014"/>
    </source>
</evidence>
<keyword evidence="2" id="KW-0479">Metal-binding</keyword>
<protein>
    <recommendedName>
        <fullName evidence="8">FAD-dependent oxidoreductase</fullName>
    </recommendedName>
</protein>
<proteinExistence type="predicted"/>
<evidence type="ECO:0000256" key="3">
    <source>
        <dbReference type="ARBA" id="ARBA00023002"/>
    </source>
</evidence>
<keyword evidence="3" id="KW-0560">Oxidoreductase</keyword>
<gene>
    <name evidence="6" type="ORF">CSTERTH_12035</name>
</gene>
<organism evidence="6 7">
    <name type="scientific">Thermoclostridium stercorarium subsp. thermolacticum DSM 2910</name>
    <dbReference type="NCBI Taxonomy" id="1121336"/>
    <lineage>
        <taxon>Bacteria</taxon>
        <taxon>Bacillati</taxon>
        <taxon>Bacillota</taxon>
        <taxon>Clostridia</taxon>
        <taxon>Eubacteriales</taxon>
        <taxon>Oscillospiraceae</taxon>
        <taxon>Thermoclostridium</taxon>
    </lineage>
</organism>
<dbReference type="RefSeq" id="WP_015360144.1">
    <property type="nucleotide sequence ID" value="NZ_CP014672.1"/>
</dbReference>
<dbReference type="OrthoDB" id="9759982at2"/>
<dbReference type="EMBL" id="CP014672">
    <property type="protein sequence ID" value="ANW99711.1"/>
    <property type="molecule type" value="Genomic_DNA"/>
</dbReference>
<keyword evidence="1" id="KW-0004">4Fe-4S</keyword>
<sequence length="612" mass="68210">MDRKRIIRNLIVCVLFFLTFRFGILPIITGQELEKRIRKTSFSRNDNEYGLVVFGTEPEGIAAALSAARIGIETLVVTEDPDPGSYIKSAMITYTSPDYAVINKKKTNLNTGIYTELFGDTGGNFSYEDYIVTVRQMLAEEPNITVLYNAEFLSAETEANVVKSVSFRHDGMTETIKAPYFIDATENGDLLILCGVPYFVGSEDINVPNAFMPVEFNFVLSNVSWDDVQSISKHSQNLQDFKEVLSQYQKHSSRIRISNISIIGQPNDEVVISGIRVHQVNVANKELLNEAFNDALTEAKMLTAFLKTAFVPFENCSFKTGPAGFYIPEYRHFEGRYTLTVEDILENRNFPTKIVMATGPIDADKFISAELSEEYTYILGNPVVYSIPLECFISKNYDNLLMAGRKASFSSLAATSAGRMPVSITAGHALGVTAAYCYINDVTPVELCNADENVLEDYQKLLKRSGITLMDFDEKNPNEGHWAWPSVKELVKYGLVAGGPDNDYLFDVEAYQENLVTLIINLIVKAAPEKYSLKLDSRIRPYATENLLTGEKACEIVLKALDIPFEPGNACVTAKENNIIPDEIAGKITPESPVTMDCVYVLTTRVVDLLKQ</sequence>
<dbReference type="GO" id="GO:0046872">
    <property type="term" value="F:metal ion binding"/>
    <property type="evidence" value="ECO:0007669"/>
    <property type="project" value="UniProtKB-KW"/>
</dbReference>
<accession>A0A1B1YG18</accession>
<dbReference type="Proteomes" id="UP000092971">
    <property type="component" value="Chromosome"/>
</dbReference>
<dbReference type="Gene3D" id="3.50.50.60">
    <property type="entry name" value="FAD/NAD(P)-binding domain"/>
    <property type="match status" value="1"/>
</dbReference>
<reference evidence="6 7" key="1">
    <citation type="submission" date="2016-02" db="EMBL/GenBank/DDBJ databases">
        <title>Comparison of Clostridium stercorarium subspecies using comparative genomics and transcriptomics.</title>
        <authorList>
            <person name="Schellenberg J."/>
            <person name="Thallinger G."/>
            <person name="Levin D.B."/>
            <person name="Zhang X."/>
            <person name="Alvare G."/>
            <person name="Fristensky B."/>
            <person name="Sparling R."/>
        </authorList>
    </citation>
    <scope>NUCLEOTIDE SEQUENCE [LARGE SCALE GENOMIC DNA]</scope>
    <source>
        <strain evidence="6 7">DSM 2910</strain>
    </source>
</reference>
<evidence type="ECO:0000313" key="7">
    <source>
        <dbReference type="Proteomes" id="UP000092971"/>
    </source>
</evidence>
<evidence type="ECO:0000256" key="2">
    <source>
        <dbReference type="ARBA" id="ARBA00022723"/>
    </source>
</evidence>
<dbReference type="PANTHER" id="PTHR43498:SF1">
    <property type="entry name" value="COB--COM HETERODISULFIDE REDUCTASE IRON-SULFUR SUBUNIT A"/>
    <property type="match status" value="1"/>
</dbReference>
<dbReference type="GO" id="GO:0051539">
    <property type="term" value="F:4 iron, 4 sulfur cluster binding"/>
    <property type="evidence" value="ECO:0007669"/>
    <property type="project" value="UniProtKB-KW"/>
</dbReference>
<evidence type="ECO:0000256" key="4">
    <source>
        <dbReference type="ARBA" id="ARBA00023004"/>
    </source>
</evidence>
<dbReference type="AlphaFoldDB" id="A0A1B1YG18"/>
<evidence type="ECO:0008006" key="8">
    <source>
        <dbReference type="Google" id="ProtNLM"/>
    </source>
</evidence>
<name>A0A1B1YG18_THEST</name>
<dbReference type="InterPro" id="IPR039650">
    <property type="entry name" value="HdrA-like"/>
</dbReference>
<dbReference type="Pfam" id="PF12831">
    <property type="entry name" value="FAD_oxidored"/>
    <property type="match status" value="1"/>
</dbReference>